<organism evidence="8 9">
    <name type="scientific">Bacteroides pyogenes JCM 6292</name>
    <dbReference type="NCBI Taxonomy" id="1235809"/>
    <lineage>
        <taxon>Bacteria</taxon>
        <taxon>Pseudomonadati</taxon>
        <taxon>Bacteroidota</taxon>
        <taxon>Bacteroidia</taxon>
        <taxon>Bacteroidales</taxon>
        <taxon>Bacteroidaceae</taxon>
        <taxon>Bacteroides</taxon>
    </lineage>
</organism>
<keyword evidence="4" id="KW-0227">DNA damage</keyword>
<evidence type="ECO:0000256" key="5">
    <source>
        <dbReference type="ARBA" id="ARBA00023204"/>
    </source>
</evidence>
<dbReference type="AlphaFoldDB" id="W4P9R5"/>
<evidence type="ECO:0000256" key="2">
    <source>
        <dbReference type="ARBA" id="ARBA00022603"/>
    </source>
</evidence>
<keyword evidence="2" id="KW-0489">Methyltransferase</keyword>
<dbReference type="GO" id="GO:0006281">
    <property type="term" value="P:DNA repair"/>
    <property type="evidence" value="ECO:0007669"/>
    <property type="project" value="UniProtKB-KW"/>
</dbReference>
<gene>
    <name evidence="8" type="ORF">JCM6292_2533</name>
</gene>
<evidence type="ECO:0000313" key="9">
    <source>
        <dbReference type="Proteomes" id="UP000018861"/>
    </source>
</evidence>
<dbReference type="PANTHER" id="PTHR10815">
    <property type="entry name" value="METHYLATED-DNA--PROTEIN-CYSTEINE METHYLTRANSFERASE"/>
    <property type="match status" value="1"/>
</dbReference>
<dbReference type="PROSITE" id="PS00374">
    <property type="entry name" value="MGMT"/>
    <property type="match status" value="1"/>
</dbReference>
<dbReference type="GO" id="GO:0032259">
    <property type="term" value="P:methylation"/>
    <property type="evidence" value="ECO:0007669"/>
    <property type="project" value="UniProtKB-KW"/>
</dbReference>
<dbReference type="EMBL" id="BAIQ01000028">
    <property type="protein sequence ID" value="GAE16143.1"/>
    <property type="molecule type" value="Genomic_DNA"/>
</dbReference>
<dbReference type="InterPro" id="IPR036217">
    <property type="entry name" value="MethylDNA_cys_MeTrfase_DNAb"/>
</dbReference>
<dbReference type="GO" id="GO:0003908">
    <property type="term" value="F:methylated-DNA-[protein]-cysteine S-methyltransferase activity"/>
    <property type="evidence" value="ECO:0007669"/>
    <property type="project" value="UniProtKB-EC"/>
</dbReference>
<dbReference type="SUPFAM" id="SSF46767">
    <property type="entry name" value="Methylated DNA-protein cysteine methyltransferase, C-terminal domain"/>
    <property type="match status" value="1"/>
</dbReference>
<evidence type="ECO:0000256" key="1">
    <source>
        <dbReference type="ARBA" id="ARBA00001286"/>
    </source>
</evidence>
<reference evidence="8 9" key="1">
    <citation type="journal article" date="2014" name="Genome Announc.">
        <title>Draft Genome Sequences of Three Strains of Bacteroides pyogenes Isolated from a Cat and Swine.</title>
        <authorList>
            <person name="Sakamoto M."/>
            <person name="Oshima K."/>
            <person name="Suda W."/>
            <person name="Kitamura K."/>
            <person name="Iida T."/>
            <person name="Hattori M."/>
            <person name="Ohkuma M."/>
        </authorList>
    </citation>
    <scope>NUCLEOTIDE SEQUENCE [LARGE SCALE GENOMIC DNA]</scope>
    <source>
        <strain evidence="8 9">JCM 6292</strain>
    </source>
</reference>
<accession>W4P9R5</accession>
<dbReference type="InterPro" id="IPR014048">
    <property type="entry name" value="MethylDNA_cys_MeTrfase_DNA-bd"/>
</dbReference>
<comment type="caution">
    <text evidence="8">The sequence shown here is derived from an EMBL/GenBank/DDBJ whole genome shotgun (WGS) entry which is preliminary data.</text>
</comment>
<proteinExistence type="predicted"/>
<comment type="catalytic activity">
    <reaction evidence="1">
        <text>a 4-O-methyl-thymidine in DNA + L-cysteinyl-[protein] = a thymidine in DNA + S-methyl-L-cysteinyl-[protein]</text>
        <dbReference type="Rhea" id="RHEA:53428"/>
        <dbReference type="Rhea" id="RHEA-COMP:10131"/>
        <dbReference type="Rhea" id="RHEA-COMP:10132"/>
        <dbReference type="Rhea" id="RHEA-COMP:13555"/>
        <dbReference type="Rhea" id="RHEA-COMP:13556"/>
        <dbReference type="ChEBI" id="CHEBI:29950"/>
        <dbReference type="ChEBI" id="CHEBI:82612"/>
        <dbReference type="ChEBI" id="CHEBI:137386"/>
        <dbReference type="ChEBI" id="CHEBI:137387"/>
        <dbReference type="EC" id="2.1.1.63"/>
    </reaction>
</comment>
<evidence type="ECO:0000313" key="8">
    <source>
        <dbReference type="EMBL" id="GAE16143.1"/>
    </source>
</evidence>
<dbReference type="Proteomes" id="UP000018861">
    <property type="component" value="Unassembled WGS sequence"/>
</dbReference>
<keyword evidence="3" id="KW-0808">Transferase</keyword>
<evidence type="ECO:0000259" key="7">
    <source>
        <dbReference type="Pfam" id="PF01035"/>
    </source>
</evidence>
<dbReference type="Gene3D" id="1.10.10.10">
    <property type="entry name" value="Winged helix-like DNA-binding domain superfamily/Winged helix DNA-binding domain"/>
    <property type="match status" value="1"/>
</dbReference>
<feature type="domain" description="Methylated-DNA-[protein]-cysteine S-methyltransferase DNA binding" evidence="7">
    <location>
        <begin position="1"/>
        <end position="40"/>
    </location>
</feature>
<keyword evidence="5" id="KW-0234">DNA repair</keyword>
<dbReference type="Pfam" id="PF01035">
    <property type="entry name" value="DNA_binding_1"/>
    <property type="match status" value="1"/>
</dbReference>
<protein>
    <submittedName>
        <fullName evidence="8">ADA regulatory protein</fullName>
    </submittedName>
</protein>
<evidence type="ECO:0000256" key="3">
    <source>
        <dbReference type="ARBA" id="ARBA00022679"/>
    </source>
</evidence>
<dbReference type="InterPro" id="IPR036388">
    <property type="entry name" value="WH-like_DNA-bd_sf"/>
</dbReference>
<sequence>MAGNPVGLIIPCHRVIRKEGAVGEYRWKSERKACMIGWERARRDIISA</sequence>
<dbReference type="PANTHER" id="PTHR10815:SF13">
    <property type="entry name" value="METHYLATED-DNA--PROTEIN-CYSTEINE METHYLTRANSFERASE"/>
    <property type="match status" value="1"/>
</dbReference>
<dbReference type="InterPro" id="IPR001497">
    <property type="entry name" value="MethylDNA_cys_MeTrfase_AS"/>
</dbReference>
<evidence type="ECO:0000256" key="4">
    <source>
        <dbReference type="ARBA" id="ARBA00022763"/>
    </source>
</evidence>
<comment type="catalytic activity">
    <reaction evidence="6">
        <text>a 6-O-methyl-2'-deoxyguanosine in DNA + L-cysteinyl-[protein] = S-methyl-L-cysteinyl-[protein] + a 2'-deoxyguanosine in DNA</text>
        <dbReference type="Rhea" id="RHEA:24000"/>
        <dbReference type="Rhea" id="RHEA-COMP:10131"/>
        <dbReference type="Rhea" id="RHEA-COMP:10132"/>
        <dbReference type="Rhea" id="RHEA-COMP:11367"/>
        <dbReference type="Rhea" id="RHEA-COMP:11368"/>
        <dbReference type="ChEBI" id="CHEBI:29950"/>
        <dbReference type="ChEBI" id="CHEBI:82612"/>
        <dbReference type="ChEBI" id="CHEBI:85445"/>
        <dbReference type="ChEBI" id="CHEBI:85448"/>
        <dbReference type="EC" id="2.1.1.63"/>
    </reaction>
</comment>
<evidence type="ECO:0000256" key="6">
    <source>
        <dbReference type="ARBA" id="ARBA00049348"/>
    </source>
</evidence>
<name>W4P9R5_9BACE</name>